<sequence>MLKTLMIGVDIAFGAVQLTRSVRDDLLALHQNTKKNLELMHHNTPQKHSFPLEEIGWVHCQVSVSEVGMRIPVYHPSYKNQKKMFLMFIPILGIDEDVINEDNDKLIKILGKYLRIITNDRDIVNLLLLRWLLGDEIQNGNTTFTQALLRSYEGYDIYGCTTPFSLGKRDFPHSGEKGEHSSHDR</sequence>
<accession>A0ACB9J4F3</accession>
<reference evidence="2" key="1">
    <citation type="journal article" date="2022" name="Mol. Ecol. Resour.">
        <title>The genomes of chicory, endive, great burdock and yacon provide insights into Asteraceae palaeo-polyploidization history and plant inulin production.</title>
        <authorList>
            <person name="Fan W."/>
            <person name="Wang S."/>
            <person name="Wang H."/>
            <person name="Wang A."/>
            <person name="Jiang F."/>
            <person name="Liu H."/>
            <person name="Zhao H."/>
            <person name="Xu D."/>
            <person name="Zhang Y."/>
        </authorList>
    </citation>
    <scope>NUCLEOTIDE SEQUENCE [LARGE SCALE GENOMIC DNA]</scope>
    <source>
        <strain evidence="2">cv. Yunnan</strain>
    </source>
</reference>
<protein>
    <submittedName>
        <fullName evidence="1">Uncharacterized protein</fullName>
    </submittedName>
</protein>
<gene>
    <name evidence="1" type="ORF">L1987_18884</name>
</gene>
<dbReference type="EMBL" id="CM042023">
    <property type="protein sequence ID" value="KAI3814137.1"/>
    <property type="molecule type" value="Genomic_DNA"/>
</dbReference>
<comment type="caution">
    <text evidence="1">The sequence shown here is derived from an EMBL/GenBank/DDBJ whole genome shotgun (WGS) entry which is preliminary data.</text>
</comment>
<name>A0ACB9J4F3_9ASTR</name>
<evidence type="ECO:0000313" key="1">
    <source>
        <dbReference type="EMBL" id="KAI3814137.1"/>
    </source>
</evidence>
<organism evidence="1 2">
    <name type="scientific">Smallanthus sonchifolius</name>
    <dbReference type="NCBI Taxonomy" id="185202"/>
    <lineage>
        <taxon>Eukaryota</taxon>
        <taxon>Viridiplantae</taxon>
        <taxon>Streptophyta</taxon>
        <taxon>Embryophyta</taxon>
        <taxon>Tracheophyta</taxon>
        <taxon>Spermatophyta</taxon>
        <taxon>Magnoliopsida</taxon>
        <taxon>eudicotyledons</taxon>
        <taxon>Gunneridae</taxon>
        <taxon>Pentapetalae</taxon>
        <taxon>asterids</taxon>
        <taxon>campanulids</taxon>
        <taxon>Asterales</taxon>
        <taxon>Asteraceae</taxon>
        <taxon>Asteroideae</taxon>
        <taxon>Heliantheae alliance</taxon>
        <taxon>Millerieae</taxon>
        <taxon>Smallanthus</taxon>
    </lineage>
</organism>
<evidence type="ECO:0000313" key="2">
    <source>
        <dbReference type="Proteomes" id="UP001056120"/>
    </source>
</evidence>
<dbReference type="Proteomes" id="UP001056120">
    <property type="component" value="Linkage Group LG06"/>
</dbReference>
<keyword evidence="2" id="KW-1185">Reference proteome</keyword>
<reference evidence="1 2" key="2">
    <citation type="journal article" date="2022" name="Mol. Ecol. Resour.">
        <title>The genomes of chicory, endive, great burdock and yacon provide insights into Asteraceae paleo-polyploidization history and plant inulin production.</title>
        <authorList>
            <person name="Fan W."/>
            <person name="Wang S."/>
            <person name="Wang H."/>
            <person name="Wang A."/>
            <person name="Jiang F."/>
            <person name="Liu H."/>
            <person name="Zhao H."/>
            <person name="Xu D."/>
            <person name="Zhang Y."/>
        </authorList>
    </citation>
    <scope>NUCLEOTIDE SEQUENCE [LARGE SCALE GENOMIC DNA]</scope>
    <source>
        <strain evidence="2">cv. Yunnan</strain>
        <tissue evidence="1">Leaves</tissue>
    </source>
</reference>
<proteinExistence type="predicted"/>